<evidence type="ECO:0000313" key="5">
    <source>
        <dbReference type="Proteomes" id="UP000563151"/>
    </source>
</evidence>
<accession>A0A923EEA2</accession>
<organism evidence="4 5">
    <name type="scientific">Clostridium tetanomorphum</name>
    <dbReference type="NCBI Taxonomy" id="1553"/>
    <lineage>
        <taxon>Bacteria</taxon>
        <taxon>Bacillati</taxon>
        <taxon>Bacillota</taxon>
        <taxon>Clostridia</taxon>
        <taxon>Eubacteriales</taxon>
        <taxon>Clostridiaceae</taxon>
        <taxon>Clostridium</taxon>
    </lineage>
</organism>
<sequence>MKKEIKNGVEFFMCFFIMFFLLSISPVKAASDFKVWPAKQNIDQNKSWIIKFNSEIKRSSINEKSIYITNGSGQTIPANLQITEDNKSVKISLKQSYKYEAGKTYYLIVTKDVQKVSGKSLFNPVKMQFTIKDETATNPIDKNTVICIDAGRGGNDIGIQGVEKGVREKDVDLNVALKTGEILQGKGIKVVYTRKNDNISWDKDDMKSRFSILNIEEADYVVSIHCNTASNSDANGVETFYKSGDLRGQKLADDIQKKIVANIDIRDRGIKSGNFPELDVVSIPTVKVFLGFLNNREEEKKLGDSQIQNKYAEAISAGIIKFLGTTSSNNSNGSTGQDDIKFISAEDVIHNITEGDNYTLPKTVKVKNKNGQVVDAEITWNNTSINTSKAGTYSYTGNVQGLKGTVNLTLLVTSKGDSRYVVVVDPGHGGYDSGAVGPTGVREKDVTLSVGLKVGNILQSKGVKVVYTRTSDNVSWPSDERKDLQKRVEISDSVKPNYFVSIHCNSADTPSARGTETYYSSGSIAGQKLAEYVQSELIKKLGTYNRGVKTAGYYVVKNTEAPSILAELEFICNPTYEQKLKSDEFQSKAAEAIANGVLKALGK</sequence>
<gene>
    <name evidence="4" type="ORF">HGG79_16305</name>
</gene>
<protein>
    <submittedName>
        <fullName evidence="4">N-acetylmuramoyl-L-alanine amidase</fullName>
    </submittedName>
</protein>
<dbReference type="RefSeq" id="WP_173680600.1">
    <property type="nucleotide sequence ID" value="NZ_JAAZWO010000025.1"/>
</dbReference>
<dbReference type="Pfam" id="PF01520">
    <property type="entry name" value="Amidase_3"/>
    <property type="match status" value="2"/>
</dbReference>
<dbReference type="GO" id="GO:0008745">
    <property type="term" value="F:N-acetylmuramoyl-L-alanine amidase activity"/>
    <property type="evidence" value="ECO:0007669"/>
    <property type="project" value="InterPro"/>
</dbReference>
<dbReference type="Pfam" id="PF07532">
    <property type="entry name" value="Big_4"/>
    <property type="match status" value="1"/>
</dbReference>
<dbReference type="InterPro" id="IPR032812">
    <property type="entry name" value="SbsA_Ig"/>
</dbReference>
<dbReference type="Gene3D" id="2.60.40.1220">
    <property type="match status" value="1"/>
</dbReference>
<dbReference type="Proteomes" id="UP000563151">
    <property type="component" value="Unassembled WGS sequence"/>
</dbReference>
<dbReference type="SUPFAM" id="SSF53187">
    <property type="entry name" value="Zn-dependent exopeptidases"/>
    <property type="match status" value="2"/>
</dbReference>
<dbReference type="AlphaFoldDB" id="A0A923EEA2"/>
<reference evidence="4 5" key="1">
    <citation type="submission" date="2020-04" db="EMBL/GenBank/DDBJ databases">
        <title>Genomic insights into acetone-butanol-ethanol (ABE) fermentation by sequencing solventogenic clostridia strains.</title>
        <authorList>
            <person name="Brown S."/>
        </authorList>
    </citation>
    <scope>NUCLEOTIDE SEQUENCE [LARGE SCALE GENOMIC DNA]</scope>
    <source>
        <strain evidence="4 5">DJ011</strain>
    </source>
</reference>
<keyword evidence="2" id="KW-0378">Hydrolase</keyword>
<dbReference type="GO" id="GO:0009253">
    <property type="term" value="P:peptidoglycan catabolic process"/>
    <property type="evidence" value="ECO:0007669"/>
    <property type="project" value="InterPro"/>
</dbReference>
<evidence type="ECO:0000259" key="3">
    <source>
        <dbReference type="SMART" id="SM00646"/>
    </source>
</evidence>
<feature type="domain" description="MurNAc-LAA" evidence="3">
    <location>
        <begin position="488"/>
        <end position="598"/>
    </location>
</feature>
<dbReference type="GO" id="GO:0030288">
    <property type="term" value="C:outer membrane-bounded periplasmic space"/>
    <property type="evidence" value="ECO:0007669"/>
    <property type="project" value="TreeGrafter"/>
</dbReference>
<evidence type="ECO:0000256" key="1">
    <source>
        <dbReference type="ARBA" id="ARBA00022729"/>
    </source>
</evidence>
<dbReference type="Pfam" id="PF13205">
    <property type="entry name" value="Big_5"/>
    <property type="match status" value="1"/>
</dbReference>
<dbReference type="InterPro" id="IPR050695">
    <property type="entry name" value="N-acetylmuramoyl_amidase_3"/>
</dbReference>
<dbReference type="PANTHER" id="PTHR30404">
    <property type="entry name" value="N-ACETYLMURAMOYL-L-ALANINE AMIDASE"/>
    <property type="match status" value="1"/>
</dbReference>
<proteinExistence type="predicted"/>
<evidence type="ECO:0000256" key="2">
    <source>
        <dbReference type="ARBA" id="ARBA00022801"/>
    </source>
</evidence>
<dbReference type="InterPro" id="IPR011081">
    <property type="entry name" value="Big_4"/>
</dbReference>
<keyword evidence="1" id="KW-0732">Signal</keyword>
<evidence type="ECO:0000313" key="4">
    <source>
        <dbReference type="EMBL" id="MBC2399320.1"/>
    </source>
</evidence>
<name>A0A923EEA2_CLOTT</name>
<dbReference type="InterPro" id="IPR002508">
    <property type="entry name" value="MurNAc-LAA_cat"/>
</dbReference>
<keyword evidence="5" id="KW-1185">Reference proteome</keyword>
<dbReference type="EMBL" id="JAAZWO010000025">
    <property type="protein sequence ID" value="MBC2399320.1"/>
    <property type="molecule type" value="Genomic_DNA"/>
</dbReference>
<dbReference type="SMART" id="SM00646">
    <property type="entry name" value="Ami_3"/>
    <property type="match status" value="2"/>
</dbReference>
<dbReference type="PANTHER" id="PTHR30404:SF0">
    <property type="entry name" value="N-ACETYLMURAMOYL-L-ALANINE AMIDASE AMIC"/>
    <property type="match status" value="1"/>
</dbReference>
<dbReference type="Gene3D" id="3.40.630.40">
    <property type="entry name" value="Zn-dependent exopeptidases"/>
    <property type="match status" value="2"/>
</dbReference>
<feature type="domain" description="MurNAc-LAA" evidence="3">
    <location>
        <begin position="210"/>
        <end position="320"/>
    </location>
</feature>
<dbReference type="CDD" id="cd02696">
    <property type="entry name" value="MurNAc-LAA"/>
    <property type="match status" value="2"/>
</dbReference>
<comment type="caution">
    <text evidence="4">The sequence shown here is derived from an EMBL/GenBank/DDBJ whole genome shotgun (WGS) entry which is preliminary data.</text>
</comment>
<dbReference type="InterPro" id="IPR014755">
    <property type="entry name" value="Cu-Rt/internalin_Ig-like"/>
</dbReference>